<accession>A0A517Y9B9</accession>
<dbReference type="Proteomes" id="UP000315017">
    <property type="component" value="Chromosome"/>
</dbReference>
<dbReference type="EMBL" id="CP036274">
    <property type="protein sequence ID" value="QDU26828.1"/>
    <property type="molecule type" value="Genomic_DNA"/>
</dbReference>
<protein>
    <submittedName>
        <fullName evidence="1">Uncharacterized protein</fullName>
    </submittedName>
</protein>
<proteinExistence type="predicted"/>
<gene>
    <name evidence="1" type="ORF">ETAA8_19110</name>
</gene>
<keyword evidence="2" id="KW-1185">Reference proteome</keyword>
<evidence type="ECO:0000313" key="1">
    <source>
        <dbReference type="EMBL" id="QDU26828.1"/>
    </source>
</evidence>
<dbReference type="AlphaFoldDB" id="A0A517Y9B9"/>
<reference evidence="1 2" key="1">
    <citation type="submission" date="2019-02" db="EMBL/GenBank/DDBJ databases">
        <title>Deep-cultivation of Planctomycetes and their phenomic and genomic characterization uncovers novel biology.</title>
        <authorList>
            <person name="Wiegand S."/>
            <person name="Jogler M."/>
            <person name="Boedeker C."/>
            <person name="Pinto D."/>
            <person name="Vollmers J."/>
            <person name="Rivas-Marin E."/>
            <person name="Kohn T."/>
            <person name="Peeters S.H."/>
            <person name="Heuer A."/>
            <person name="Rast P."/>
            <person name="Oberbeckmann S."/>
            <person name="Bunk B."/>
            <person name="Jeske O."/>
            <person name="Meyerdierks A."/>
            <person name="Storesund J.E."/>
            <person name="Kallscheuer N."/>
            <person name="Luecker S."/>
            <person name="Lage O.M."/>
            <person name="Pohl T."/>
            <person name="Merkel B.J."/>
            <person name="Hornburger P."/>
            <person name="Mueller R.-W."/>
            <person name="Bruemmer F."/>
            <person name="Labrenz M."/>
            <person name="Spormann A.M."/>
            <person name="Op den Camp H."/>
            <person name="Overmann J."/>
            <person name="Amann R."/>
            <person name="Jetten M.S.M."/>
            <person name="Mascher T."/>
            <person name="Medema M.H."/>
            <person name="Devos D.P."/>
            <person name="Kaster A.-K."/>
            <person name="Ovreas L."/>
            <person name="Rohde M."/>
            <person name="Galperin M.Y."/>
            <person name="Jogler C."/>
        </authorList>
    </citation>
    <scope>NUCLEOTIDE SEQUENCE [LARGE SCALE GENOMIC DNA]</scope>
    <source>
        <strain evidence="1 2">ETA_A8</strain>
    </source>
</reference>
<organism evidence="1 2">
    <name type="scientific">Anatilimnocola aggregata</name>
    <dbReference type="NCBI Taxonomy" id="2528021"/>
    <lineage>
        <taxon>Bacteria</taxon>
        <taxon>Pseudomonadati</taxon>
        <taxon>Planctomycetota</taxon>
        <taxon>Planctomycetia</taxon>
        <taxon>Pirellulales</taxon>
        <taxon>Pirellulaceae</taxon>
        <taxon>Anatilimnocola</taxon>
    </lineage>
</organism>
<dbReference type="KEGG" id="aagg:ETAA8_19110"/>
<name>A0A517Y9B9_9BACT</name>
<evidence type="ECO:0000313" key="2">
    <source>
        <dbReference type="Proteomes" id="UP000315017"/>
    </source>
</evidence>
<sequence length="103" mass="11146">MVGDNRGGRVRGVAFRAFHVVLVGIFSARACGNGESLCAMRSNCDRPRRQGRKKRYIPTLSRAVKSIYSTQLDSLASPMGGGCQSRIVCSSGGPPKEMELVDR</sequence>